<feature type="binding site" evidence="9">
    <location>
        <position position="243"/>
    </location>
    <ligand>
        <name>Fe cation</name>
        <dbReference type="ChEBI" id="CHEBI:24875"/>
        <label>2</label>
    </ligand>
</feature>
<accession>A0A4P9YA48</accession>
<keyword evidence="5 9" id="KW-0560">Oxidoreductase</keyword>
<feature type="binding site" evidence="9">
    <location>
        <position position="210"/>
    </location>
    <ligand>
        <name>Fe cation</name>
        <dbReference type="ChEBI" id="CHEBI:24875"/>
        <label>2</label>
    </ligand>
</feature>
<dbReference type="SUPFAM" id="SSF48371">
    <property type="entry name" value="ARM repeat"/>
    <property type="match status" value="1"/>
</dbReference>
<name>A0A4P9YA48_9FUNG</name>
<reference evidence="12" key="1">
    <citation type="journal article" date="2018" name="Nat. Microbiol.">
        <title>Leveraging single-cell genomics to expand the fungal tree of life.</title>
        <authorList>
            <person name="Ahrendt S.R."/>
            <person name="Quandt C.A."/>
            <person name="Ciobanu D."/>
            <person name="Clum A."/>
            <person name="Salamov A."/>
            <person name="Andreopoulos B."/>
            <person name="Cheng J.F."/>
            <person name="Woyke T."/>
            <person name="Pelin A."/>
            <person name="Henrissat B."/>
            <person name="Reynolds N.K."/>
            <person name="Benny G.L."/>
            <person name="Smith M.E."/>
            <person name="James T.Y."/>
            <person name="Grigoriev I.V."/>
        </authorList>
    </citation>
    <scope>NUCLEOTIDE SEQUENCE [LARGE SCALE GENOMIC DNA]</scope>
</reference>
<comment type="function">
    <text evidence="9">Catalyzes the hydroxylation of the N(6)-(4-aminobutyl)-L-lysine intermediate to form hypusine, an essential post-translational modification only found in mature eIF-5A factor.</text>
</comment>
<evidence type="ECO:0000256" key="5">
    <source>
        <dbReference type="ARBA" id="ARBA00023002"/>
    </source>
</evidence>
<dbReference type="Pfam" id="PF13646">
    <property type="entry name" value="HEAT_2"/>
    <property type="match status" value="2"/>
</dbReference>
<evidence type="ECO:0000313" key="12">
    <source>
        <dbReference type="Proteomes" id="UP000267251"/>
    </source>
</evidence>
<feature type="binding site" evidence="9">
    <location>
        <position position="209"/>
    </location>
    <ligand>
        <name>Fe cation</name>
        <dbReference type="ChEBI" id="CHEBI:24875"/>
        <label>2</label>
    </ligand>
</feature>
<keyword evidence="6 9" id="KW-0408">Iron</keyword>
<evidence type="ECO:0000256" key="4">
    <source>
        <dbReference type="ARBA" id="ARBA00022737"/>
    </source>
</evidence>
<feature type="binding site" evidence="9">
    <location>
        <position position="56"/>
    </location>
    <ligand>
        <name>Fe cation</name>
        <dbReference type="ChEBI" id="CHEBI:24875"/>
        <label>1</label>
    </ligand>
</feature>
<feature type="binding site" evidence="9">
    <location>
        <position position="89"/>
    </location>
    <ligand>
        <name>Fe cation</name>
        <dbReference type="ChEBI" id="CHEBI:24875"/>
        <label>1</label>
    </ligand>
</feature>
<dbReference type="InterPro" id="IPR016024">
    <property type="entry name" value="ARM-type_fold"/>
</dbReference>
<keyword evidence="9" id="KW-0963">Cytoplasm</keyword>
<organism evidence="11 12">
    <name type="scientific">Piptocephalis cylindrospora</name>
    <dbReference type="NCBI Taxonomy" id="1907219"/>
    <lineage>
        <taxon>Eukaryota</taxon>
        <taxon>Fungi</taxon>
        <taxon>Fungi incertae sedis</taxon>
        <taxon>Zoopagomycota</taxon>
        <taxon>Zoopagomycotina</taxon>
        <taxon>Zoopagomycetes</taxon>
        <taxon>Zoopagales</taxon>
        <taxon>Piptocephalidaceae</taxon>
        <taxon>Piptocephalis</taxon>
    </lineage>
</organism>
<evidence type="ECO:0000256" key="1">
    <source>
        <dbReference type="ARBA" id="ARBA00000068"/>
    </source>
</evidence>
<keyword evidence="7 9" id="KW-0503">Monooxygenase</keyword>
<dbReference type="PANTHER" id="PTHR12697">
    <property type="entry name" value="PBS LYASE HEAT-LIKE PROTEIN"/>
    <property type="match status" value="1"/>
</dbReference>
<keyword evidence="8 9" id="KW-0386">Hypusine biosynthesis</keyword>
<feature type="binding site" evidence="9">
    <location>
        <position position="90"/>
    </location>
    <ligand>
        <name>Fe cation</name>
        <dbReference type="ChEBI" id="CHEBI:24875"/>
        <label>1</label>
    </ligand>
</feature>
<dbReference type="HAMAP" id="MF_03101">
    <property type="entry name" value="Deoxyhypusine_hydroxylase"/>
    <property type="match status" value="1"/>
</dbReference>
<comment type="subcellular location">
    <subcellularLocation>
        <location evidence="9">Cytoplasm</location>
    </subcellularLocation>
    <subcellularLocation>
        <location evidence="9">Nucleus</location>
    </subcellularLocation>
</comment>
<evidence type="ECO:0000256" key="7">
    <source>
        <dbReference type="ARBA" id="ARBA00023033"/>
    </source>
</evidence>
<comment type="pathway">
    <text evidence="2 9">Protein modification; eIF5A hypusination.</text>
</comment>
<feature type="binding site" evidence="9">
    <location>
        <position position="242"/>
    </location>
    <ligand>
        <name>Fe cation</name>
        <dbReference type="ChEBI" id="CHEBI:24875"/>
        <label>2</label>
    </ligand>
</feature>
<dbReference type="PANTHER" id="PTHR12697:SF5">
    <property type="entry name" value="DEOXYHYPUSINE HYDROXYLASE"/>
    <property type="match status" value="1"/>
</dbReference>
<evidence type="ECO:0000256" key="6">
    <source>
        <dbReference type="ARBA" id="ARBA00023004"/>
    </source>
</evidence>
<evidence type="ECO:0000256" key="8">
    <source>
        <dbReference type="ARBA" id="ARBA00023256"/>
    </source>
</evidence>
<dbReference type="InterPro" id="IPR011989">
    <property type="entry name" value="ARM-like"/>
</dbReference>
<dbReference type="FunFam" id="1.25.10.10:FF:000099">
    <property type="entry name" value="Deoxyhypusine hydroxylase"/>
    <property type="match status" value="1"/>
</dbReference>
<comment type="cofactor">
    <cofactor evidence="9">
        <name>Fe(2+)</name>
        <dbReference type="ChEBI" id="CHEBI:29033"/>
    </cofactor>
    <text evidence="9">Binds 2 Fe(2+) ions per subunit.</text>
</comment>
<feature type="region of interest" description="Disordered" evidence="10">
    <location>
        <begin position="132"/>
        <end position="155"/>
    </location>
</feature>
<dbReference type="EMBL" id="KZ987739">
    <property type="protein sequence ID" value="RKP15341.1"/>
    <property type="molecule type" value="Genomic_DNA"/>
</dbReference>
<comment type="catalytic activity">
    <reaction evidence="1 9">
        <text>[eIF5A protein]-deoxyhypusine + AH2 + O2 = [eIF5A protein]-hypusine + A + H2O</text>
        <dbReference type="Rhea" id="RHEA:14101"/>
        <dbReference type="Rhea" id="RHEA-COMP:10144"/>
        <dbReference type="Rhea" id="RHEA-COMP:12592"/>
        <dbReference type="ChEBI" id="CHEBI:13193"/>
        <dbReference type="ChEBI" id="CHEBI:15377"/>
        <dbReference type="ChEBI" id="CHEBI:15379"/>
        <dbReference type="ChEBI" id="CHEBI:17499"/>
        <dbReference type="ChEBI" id="CHEBI:82657"/>
        <dbReference type="ChEBI" id="CHEBI:91175"/>
        <dbReference type="EC" id="1.14.99.29"/>
    </reaction>
</comment>
<dbReference type="InterPro" id="IPR027517">
    <property type="entry name" value="Deoxyhypusine_hydroxylase"/>
</dbReference>
<dbReference type="Gene3D" id="1.25.10.10">
    <property type="entry name" value="Leucine-rich Repeat Variant"/>
    <property type="match status" value="2"/>
</dbReference>
<evidence type="ECO:0000313" key="11">
    <source>
        <dbReference type="EMBL" id="RKP15341.1"/>
    </source>
</evidence>
<dbReference type="OrthoDB" id="421002at2759"/>
<dbReference type="GO" id="GO:0005737">
    <property type="term" value="C:cytoplasm"/>
    <property type="evidence" value="ECO:0007669"/>
    <property type="project" value="UniProtKB-SubCell"/>
</dbReference>
<dbReference type="AlphaFoldDB" id="A0A4P9YA48"/>
<dbReference type="GO" id="GO:0005634">
    <property type="term" value="C:nucleus"/>
    <property type="evidence" value="ECO:0007669"/>
    <property type="project" value="UniProtKB-SubCell"/>
</dbReference>
<dbReference type="InterPro" id="IPR004155">
    <property type="entry name" value="PBS_lyase_HEAT"/>
</dbReference>
<dbReference type="GO" id="GO:0046872">
    <property type="term" value="F:metal ion binding"/>
    <property type="evidence" value="ECO:0007669"/>
    <property type="project" value="UniProtKB-KW"/>
</dbReference>
<dbReference type="GO" id="GO:0016829">
    <property type="term" value="F:lyase activity"/>
    <property type="evidence" value="ECO:0007669"/>
    <property type="project" value="UniProtKB-KW"/>
</dbReference>
<dbReference type="GO" id="GO:0019135">
    <property type="term" value="F:deoxyhypusine monooxygenase activity"/>
    <property type="evidence" value="ECO:0007669"/>
    <property type="project" value="UniProtKB-UniRule"/>
</dbReference>
<proteinExistence type="inferred from homology"/>
<keyword evidence="3 9" id="KW-0479">Metal-binding</keyword>
<dbReference type="Proteomes" id="UP000267251">
    <property type="component" value="Unassembled WGS sequence"/>
</dbReference>
<keyword evidence="9" id="KW-0539">Nucleus</keyword>
<feature type="binding site" evidence="9">
    <location>
        <position position="57"/>
    </location>
    <ligand>
        <name>Fe cation</name>
        <dbReference type="ChEBI" id="CHEBI:24875"/>
        <label>1</label>
    </ligand>
</feature>
<dbReference type="SMART" id="SM00567">
    <property type="entry name" value="EZ_HEAT"/>
    <property type="match status" value="6"/>
</dbReference>
<dbReference type="UniPathway" id="UPA00354"/>
<evidence type="ECO:0000256" key="10">
    <source>
        <dbReference type="SAM" id="MobiDB-lite"/>
    </source>
</evidence>
<comment type="similarity">
    <text evidence="9">Belongs to the deoxyhypusine hydroxylase family.</text>
</comment>
<sequence>MVLDTTYQELSKSLLDSSAPLHERFRALFSLKALATDEAVRIITEGLKDESALLKHELAYVLGQMLNTTACPTLAAVLANTSEDPMVRHEAAEALGAIADPRWREDLTKYASDPSPVVSETCQLALARMEHEATKKKENPSSVYTSIDPAPASESGETVEDLRATLLNPKIALFERYRAMFALRNIGTEEAVLALAAGLECEDSALFRHEVAYVFGQMQHPASVPALSLALGKIEEEAMVRHECAEALGSIATAECLPILRQFAKDEERVVRESCEIALDMYEYEQSGELQYAKIPLAEAMAGRSSTTEES</sequence>
<protein>
    <recommendedName>
        <fullName evidence="9">Deoxyhypusine hydroxylase</fullName>
        <shortName evidence="9">DOHH</shortName>
        <ecNumber evidence="9">1.14.99.29</ecNumber>
    </recommendedName>
    <alternativeName>
        <fullName evidence="9">Deoxyhypusine dioxygenase</fullName>
    </alternativeName>
    <alternativeName>
        <fullName evidence="9">Deoxyhypusine monooxygenase</fullName>
    </alternativeName>
</protein>
<evidence type="ECO:0000256" key="2">
    <source>
        <dbReference type="ARBA" id="ARBA00005041"/>
    </source>
</evidence>
<keyword evidence="4" id="KW-0677">Repeat</keyword>
<evidence type="ECO:0000256" key="9">
    <source>
        <dbReference type="HAMAP-Rule" id="MF_03101"/>
    </source>
</evidence>
<keyword evidence="11" id="KW-0456">Lyase</keyword>
<gene>
    <name evidence="9" type="primary">LIA1</name>
    <name evidence="11" type="ORF">BJ684DRAFT_18332</name>
</gene>
<evidence type="ECO:0000256" key="3">
    <source>
        <dbReference type="ARBA" id="ARBA00022723"/>
    </source>
</evidence>
<dbReference type="EC" id="1.14.99.29" evidence="9"/>
<keyword evidence="12" id="KW-1185">Reference proteome</keyword>